<feature type="domain" description="DUF1648" evidence="2">
    <location>
        <begin position="13"/>
        <end position="58"/>
    </location>
</feature>
<dbReference type="PANTHER" id="PTHR37810:SF5">
    <property type="entry name" value="IMMUNITY PROTEIN SDPI"/>
    <property type="match status" value="1"/>
</dbReference>
<keyword evidence="1" id="KW-1133">Transmembrane helix</keyword>
<protein>
    <submittedName>
        <fullName evidence="3">Uncharacterized membrane protein</fullName>
    </submittedName>
</protein>
<dbReference type="OrthoDB" id="9808690at2"/>
<evidence type="ECO:0000313" key="4">
    <source>
        <dbReference type="Proteomes" id="UP000199679"/>
    </source>
</evidence>
<name>A0A1H1R8K0_MUCMA</name>
<organism evidence="3 4">
    <name type="scientific">Mucilaginibacter mallensis</name>
    <dbReference type="NCBI Taxonomy" id="652787"/>
    <lineage>
        <taxon>Bacteria</taxon>
        <taxon>Pseudomonadati</taxon>
        <taxon>Bacteroidota</taxon>
        <taxon>Sphingobacteriia</taxon>
        <taxon>Sphingobacteriales</taxon>
        <taxon>Sphingobacteriaceae</taxon>
        <taxon>Mucilaginibacter</taxon>
    </lineage>
</organism>
<dbReference type="EMBL" id="LT629740">
    <property type="protein sequence ID" value="SDS32114.1"/>
    <property type="molecule type" value="Genomic_DNA"/>
</dbReference>
<gene>
    <name evidence="3" type="ORF">SAMN05216490_0944</name>
</gene>
<feature type="transmembrane region" description="Helical" evidence="1">
    <location>
        <begin position="191"/>
        <end position="213"/>
    </location>
</feature>
<dbReference type="AlphaFoldDB" id="A0A1H1R8K0"/>
<keyword evidence="1" id="KW-0812">Transmembrane</keyword>
<dbReference type="RefSeq" id="WP_091369820.1">
    <property type="nucleotide sequence ID" value="NZ_LT629740.1"/>
</dbReference>
<keyword evidence="1" id="KW-0472">Membrane</keyword>
<accession>A0A1H1R8K0</accession>
<dbReference type="Proteomes" id="UP000199679">
    <property type="component" value="Chromosome I"/>
</dbReference>
<feature type="transmembrane region" description="Helical" evidence="1">
    <location>
        <begin position="53"/>
        <end position="73"/>
    </location>
</feature>
<keyword evidence="4" id="KW-1185">Reference proteome</keyword>
<sequence length="219" mass="24764">MKKFSLLDVAALLIWLLPIGYLLWVYGSLPAIVPMHYGADGRPNRYGSKSEFLVMQMIFPLISGGTYFLLKFLPSIDPKKQVKYGEQTFQKLGFGLVIFMAAISISITFATINQSFRIDKLLLPLIGLLFVFLGNIMYSIKPNYFAGVRTPWTLEDEGNWRATHHLTGKVWVIGGLIITIATLALPEGMGVYVFLPGILIISFIPIFYSYIYFKKHQPK</sequence>
<feature type="transmembrane region" description="Helical" evidence="1">
    <location>
        <begin position="12"/>
        <end position="33"/>
    </location>
</feature>
<reference evidence="3 4" key="1">
    <citation type="submission" date="2016-10" db="EMBL/GenBank/DDBJ databases">
        <authorList>
            <person name="de Groot N.N."/>
        </authorList>
    </citation>
    <scope>NUCLEOTIDE SEQUENCE [LARGE SCALE GENOMIC DNA]</scope>
    <source>
        <strain evidence="3 4">MP1X4</strain>
    </source>
</reference>
<evidence type="ECO:0000313" key="3">
    <source>
        <dbReference type="EMBL" id="SDS32114.1"/>
    </source>
</evidence>
<feature type="transmembrane region" description="Helical" evidence="1">
    <location>
        <begin position="166"/>
        <end position="185"/>
    </location>
</feature>
<dbReference type="InterPro" id="IPR026272">
    <property type="entry name" value="SdpI"/>
</dbReference>
<evidence type="ECO:0000259" key="2">
    <source>
        <dbReference type="Pfam" id="PF07853"/>
    </source>
</evidence>
<dbReference type="STRING" id="652787.SAMN05216490_0944"/>
<dbReference type="Pfam" id="PF13630">
    <property type="entry name" value="SdpI"/>
    <property type="match status" value="1"/>
</dbReference>
<feature type="transmembrane region" description="Helical" evidence="1">
    <location>
        <begin position="122"/>
        <end position="140"/>
    </location>
</feature>
<dbReference type="PIRSF" id="PIRSF038959">
    <property type="entry name" value="SdpI"/>
    <property type="match status" value="1"/>
</dbReference>
<dbReference type="InterPro" id="IPR012867">
    <property type="entry name" value="DUF1648"/>
</dbReference>
<dbReference type="PANTHER" id="PTHR37810">
    <property type="entry name" value="IMMUNITY PROTEIN SDPI"/>
    <property type="match status" value="1"/>
</dbReference>
<dbReference type="Pfam" id="PF07853">
    <property type="entry name" value="DUF1648"/>
    <property type="match status" value="1"/>
</dbReference>
<dbReference type="GO" id="GO:0009636">
    <property type="term" value="P:response to toxic substance"/>
    <property type="evidence" value="ECO:0007669"/>
    <property type="project" value="TreeGrafter"/>
</dbReference>
<dbReference type="InterPro" id="IPR025962">
    <property type="entry name" value="SdpI/YhfL"/>
</dbReference>
<proteinExistence type="predicted"/>
<feature type="transmembrane region" description="Helical" evidence="1">
    <location>
        <begin position="94"/>
        <end position="116"/>
    </location>
</feature>
<evidence type="ECO:0000256" key="1">
    <source>
        <dbReference type="SAM" id="Phobius"/>
    </source>
</evidence>